<comment type="caution">
    <text evidence="2">The sequence shown here is derived from an EMBL/GenBank/DDBJ whole genome shotgun (WGS) entry which is preliminary data.</text>
</comment>
<dbReference type="EMBL" id="CAKLDI010000002">
    <property type="protein sequence ID" value="CAH0535426.1"/>
    <property type="molecule type" value="Genomic_DNA"/>
</dbReference>
<evidence type="ECO:0000256" key="1">
    <source>
        <dbReference type="SAM" id="SignalP"/>
    </source>
</evidence>
<sequence length="576" mass="61871">MKKTILAGAIAAACFTITACDSNKSDAVAQGADVLAYVPAQTALFFGQFEPAPTKKTLESYAVQFQGPSMDAAIAELKQEAQAATGGERFATELLIETVENLKDPDAFIKSLGLPDEGRSYFYTVGALPVMKMEVKDANAFWAFFDKAEKTSAYTHTMKKINDVEYRNYNIVKDEDGTSLDVAILVKDGMATIALDAGADNSLAVALGLEKPNQSLAESGKIEALVKEFKLSGEGVGFINHVALIEALTKKDSNRLGKQIAMLASKAQDPSFNAMLEMMQTEQCASEFNGIAKNWPQTIFGFDYQVDGDKVAANTTMVIDSKNKAMVDALGKIQGYVPAYVTEPNALSLGLGLDVGNLASGANGVLKELVSPQFKCPILATMQSDIATTDTSALGMAGMLSGLKGISFGLFDYDVTVNSWGDPEQFTLDGLFAISAEDPMALYNTIAGFQPMIQMMIPISEDGKATNLSEAMPDLRSTISNDIYVALKGHHIVFYAGDKGEKTADALSKEKVDQNNAFMGVGMDYDALLAPAIKAVKAQGQELPDELQMLEAYKYKGSADLKITERGIEMDTKAQY</sequence>
<protein>
    <recommendedName>
        <fullName evidence="4">DUF4836 family protein</fullName>
    </recommendedName>
</protein>
<dbReference type="PROSITE" id="PS51257">
    <property type="entry name" value="PROKAR_LIPOPROTEIN"/>
    <property type="match status" value="1"/>
</dbReference>
<dbReference type="Proteomes" id="UP000838672">
    <property type="component" value="Unassembled WGS sequence"/>
</dbReference>
<evidence type="ECO:0000313" key="2">
    <source>
        <dbReference type="EMBL" id="CAH0535426.1"/>
    </source>
</evidence>
<dbReference type="RefSeq" id="WP_237468281.1">
    <property type="nucleotide sequence ID" value="NZ_CAKLDI010000002.1"/>
</dbReference>
<feature type="signal peptide" evidence="1">
    <location>
        <begin position="1"/>
        <end position="19"/>
    </location>
</feature>
<name>A0ABN8DW51_9VIBR</name>
<gene>
    <name evidence="2" type="ORF">VST7929_02999</name>
</gene>
<accession>A0ABN8DW51</accession>
<reference evidence="2" key="1">
    <citation type="submission" date="2021-11" db="EMBL/GenBank/DDBJ databases">
        <authorList>
            <person name="Rodrigo-Torres L."/>
            <person name="Arahal R. D."/>
            <person name="Lucena T."/>
        </authorList>
    </citation>
    <scope>NUCLEOTIDE SEQUENCE</scope>
    <source>
        <strain evidence="2">CECT 7929</strain>
    </source>
</reference>
<keyword evidence="3" id="KW-1185">Reference proteome</keyword>
<evidence type="ECO:0008006" key="4">
    <source>
        <dbReference type="Google" id="ProtNLM"/>
    </source>
</evidence>
<proteinExistence type="predicted"/>
<feature type="chain" id="PRO_5045123100" description="DUF4836 family protein" evidence="1">
    <location>
        <begin position="20"/>
        <end position="576"/>
    </location>
</feature>
<evidence type="ECO:0000313" key="3">
    <source>
        <dbReference type="Proteomes" id="UP000838672"/>
    </source>
</evidence>
<organism evidence="2 3">
    <name type="scientific">Vibrio stylophorae</name>
    <dbReference type="NCBI Taxonomy" id="659351"/>
    <lineage>
        <taxon>Bacteria</taxon>
        <taxon>Pseudomonadati</taxon>
        <taxon>Pseudomonadota</taxon>
        <taxon>Gammaproteobacteria</taxon>
        <taxon>Vibrionales</taxon>
        <taxon>Vibrionaceae</taxon>
        <taxon>Vibrio</taxon>
    </lineage>
</organism>
<keyword evidence="1" id="KW-0732">Signal</keyword>